<dbReference type="InterPro" id="IPR011322">
    <property type="entry name" value="N-reg_PII-like_a/b"/>
</dbReference>
<organism evidence="2 3">
    <name type="scientific">Gigaspora margarita</name>
    <dbReference type="NCBI Taxonomy" id="4874"/>
    <lineage>
        <taxon>Eukaryota</taxon>
        <taxon>Fungi</taxon>
        <taxon>Fungi incertae sedis</taxon>
        <taxon>Mucoromycota</taxon>
        <taxon>Glomeromycotina</taxon>
        <taxon>Glomeromycetes</taxon>
        <taxon>Diversisporales</taxon>
        <taxon>Gigasporaceae</taxon>
        <taxon>Gigaspora</taxon>
    </lineage>
</organism>
<keyword evidence="3" id="KW-1185">Reference proteome</keyword>
<dbReference type="AlphaFoldDB" id="A0A8H4EQT7"/>
<accession>A0A8H4EQT7</accession>
<reference evidence="2 3" key="1">
    <citation type="journal article" date="2019" name="Environ. Microbiol.">
        <title>At the nexus of three kingdoms: the genome of the mycorrhizal fungus Gigaspora margarita provides insights into plant, endobacterial and fungal interactions.</title>
        <authorList>
            <person name="Venice F."/>
            <person name="Ghignone S."/>
            <person name="Salvioli di Fossalunga A."/>
            <person name="Amselem J."/>
            <person name="Novero M."/>
            <person name="Xianan X."/>
            <person name="Sedzielewska Toro K."/>
            <person name="Morin E."/>
            <person name="Lipzen A."/>
            <person name="Grigoriev I.V."/>
            <person name="Henrissat B."/>
            <person name="Martin F.M."/>
            <person name="Bonfante P."/>
        </authorList>
    </citation>
    <scope>NUCLEOTIDE SEQUENCE [LARGE SCALE GENOMIC DNA]</scope>
    <source>
        <strain evidence="2 3">BEG34</strain>
    </source>
</reference>
<dbReference type="InterPro" id="IPR004323">
    <property type="entry name" value="Ion_tolerance_CutA"/>
</dbReference>
<dbReference type="InterPro" id="IPR015867">
    <property type="entry name" value="N-reg_PII/ATP_PRibTrfase_C"/>
</dbReference>
<dbReference type="PANTHER" id="PTHR23419:SF8">
    <property type="entry name" value="FI09726P"/>
    <property type="match status" value="1"/>
</dbReference>
<comment type="caution">
    <text evidence="2">The sequence shown here is derived from an EMBL/GenBank/DDBJ whole genome shotgun (WGS) entry which is preliminary data.</text>
</comment>
<dbReference type="Proteomes" id="UP000439903">
    <property type="component" value="Unassembled WGS sequence"/>
</dbReference>
<evidence type="ECO:0000313" key="2">
    <source>
        <dbReference type="EMBL" id="KAF0536938.1"/>
    </source>
</evidence>
<dbReference type="GO" id="GO:0005507">
    <property type="term" value="F:copper ion binding"/>
    <property type="evidence" value="ECO:0007669"/>
    <property type="project" value="TreeGrafter"/>
</dbReference>
<dbReference type="OrthoDB" id="2017693at2759"/>
<evidence type="ECO:0000256" key="1">
    <source>
        <dbReference type="ARBA" id="ARBA00010169"/>
    </source>
</evidence>
<proteinExistence type="inferred from homology"/>
<gene>
    <name evidence="2" type="ORF">F8M41_008780</name>
</gene>
<dbReference type="PANTHER" id="PTHR23419">
    <property type="entry name" value="DIVALENT CATION TOLERANCE CUTA-RELATED"/>
    <property type="match status" value="1"/>
</dbReference>
<dbReference type="GO" id="GO:0010038">
    <property type="term" value="P:response to metal ion"/>
    <property type="evidence" value="ECO:0007669"/>
    <property type="project" value="InterPro"/>
</dbReference>
<dbReference type="Gene3D" id="3.30.70.120">
    <property type="match status" value="1"/>
</dbReference>
<name>A0A8H4EQT7_GIGMA</name>
<evidence type="ECO:0000313" key="3">
    <source>
        <dbReference type="Proteomes" id="UP000439903"/>
    </source>
</evidence>
<dbReference type="Pfam" id="PF03091">
    <property type="entry name" value="CutA1"/>
    <property type="match status" value="1"/>
</dbReference>
<dbReference type="SUPFAM" id="SSF54913">
    <property type="entry name" value="GlnB-like"/>
    <property type="match status" value="1"/>
</dbReference>
<protein>
    <submittedName>
        <fullName evidence="2">Protein CutA-like</fullName>
    </submittedName>
</protein>
<dbReference type="EMBL" id="WTPW01000194">
    <property type="protein sequence ID" value="KAF0536938.1"/>
    <property type="molecule type" value="Genomic_DNA"/>
</dbReference>
<sequence>MCVMSILSILLSRRYIFHNLHYRLPIFKPTPLPFINLTLLLTSQINPRLFSSSTFACTTPSSILMSQHEQCSFVRGTTERIVYVTCPDDEVAKKLARGLLEEKLVACVNIIPKITSLYWWEDKIEESSELLLMIKTVDKHLGEITDYVNKHHGYSVPEVLSVKVDGGNGPYLKWMNDSVKQ</sequence>
<comment type="similarity">
    <text evidence="1">Belongs to the CutA family.</text>
</comment>